<feature type="domain" description="Thioesterase TesA-like" evidence="3">
    <location>
        <begin position="18"/>
        <end position="245"/>
    </location>
</feature>
<dbReference type="Gene3D" id="3.40.50.1820">
    <property type="entry name" value="alpha/beta hydrolase"/>
    <property type="match status" value="1"/>
</dbReference>
<comment type="similarity">
    <text evidence="1">Belongs to the thioesterase family.</text>
</comment>
<dbReference type="InterPro" id="IPR029058">
    <property type="entry name" value="AB_hydrolase_fold"/>
</dbReference>
<sequence length="264" mass="29152">MTWLRDWSHSEHVAVRVLCLPGAGTAAHTFRRWSQLLSADIGVLAVELPGRGSRMGEPAVHSMEEILRPLSEEVAALTDRPLVIFGHSMGATVGAELCRALGRERGFTPDLMIAAACEAPRLTPRKDYARWLTEEGVRDFLRYMGGTPPELLADEDYMRMLVPALRADLTVLATRPPAEDRPLGCPVRVYLGRSDSGVRPDRAAHWRAESNGDFATYTFASGHFFVQDNVTEVLARLSADVADLLGAVATPTPAHRPEYRPRQR</sequence>
<evidence type="ECO:0000256" key="1">
    <source>
        <dbReference type="ARBA" id="ARBA00007169"/>
    </source>
</evidence>
<dbReference type="Pfam" id="PF00975">
    <property type="entry name" value="Thioesterase"/>
    <property type="match status" value="1"/>
</dbReference>
<name>A0ABU2VB32_9ACTN</name>
<accession>A0ABU2VB32</accession>
<gene>
    <name evidence="4" type="ORF">RNB18_21515</name>
</gene>
<organism evidence="4 5">
    <name type="scientific">Streptomyces doebereineriae</name>
    <dbReference type="NCBI Taxonomy" id="3075528"/>
    <lineage>
        <taxon>Bacteria</taxon>
        <taxon>Bacillati</taxon>
        <taxon>Actinomycetota</taxon>
        <taxon>Actinomycetes</taxon>
        <taxon>Kitasatosporales</taxon>
        <taxon>Streptomycetaceae</taxon>
        <taxon>Streptomyces</taxon>
    </lineage>
</organism>
<keyword evidence="2 4" id="KW-0378">Hydrolase</keyword>
<evidence type="ECO:0000259" key="3">
    <source>
        <dbReference type="SMART" id="SM00824"/>
    </source>
</evidence>
<dbReference type="InterPro" id="IPR020802">
    <property type="entry name" value="TesA-like"/>
</dbReference>
<evidence type="ECO:0000313" key="5">
    <source>
        <dbReference type="Proteomes" id="UP001183824"/>
    </source>
</evidence>
<dbReference type="Proteomes" id="UP001183824">
    <property type="component" value="Unassembled WGS sequence"/>
</dbReference>
<dbReference type="SUPFAM" id="SSF53474">
    <property type="entry name" value="alpha/beta-Hydrolases"/>
    <property type="match status" value="1"/>
</dbReference>
<dbReference type="InterPro" id="IPR012223">
    <property type="entry name" value="TEII"/>
</dbReference>
<dbReference type="GO" id="GO:0016787">
    <property type="term" value="F:hydrolase activity"/>
    <property type="evidence" value="ECO:0007669"/>
    <property type="project" value="UniProtKB-KW"/>
</dbReference>
<evidence type="ECO:0000256" key="2">
    <source>
        <dbReference type="ARBA" id="ARBA00022801"/>
    </source>
</evidence>
<reference evidence="5" key="1">
    <citation type="submission" date="2023-07" db="EMBL/GenBank/DDBJ databases">
        <title>30 novel species of actinomycetes from the DSMZ collection.</title>
        <authorList>
            <person name="Nouioui I."/>
        </authorList>
    </citation>
    <scope>NUCLEOTIDE SEQUENCE [LARGE SCALE GENOMIC DNA]</scope>
    <source>
        <strain evidence="5">DSM 41640</strain>
    </source>
</reference>
<dbReference type="InterPro" id="IPR001031">
    <property type="entry name" value="Thioesterase"/>
</dbReference>
<proteinExistence type="inferred from homology"/>
<comment type="caution">
    <text evidence="4">The sequence shown here is derived from an EMBL/GenBank/DDBJ whole genome shotgun (WGS) entry which is preliminary data.</text>
</comment>
<keyword evidence="5" id="KW-1185">Reference proteome</keyword>
<dbReference type="SMART" id="SM00824">
    <property type="entry name" value="PKS_TE"/>
    <property type="match status" value="1"/>
</dbReference>
<dbReference type="RefSeq" id="WP_311715727.1">
    <property type="nucleotide sequence ID" value="NZ_JAVREZ010000007.1"/>
</dbReference>
<evidence type="ECO:0000313" key="4">
    <source>
        <dbReference type="EMBL" id="MDT0482748.1"/>
    </source>
</evidence>
<dbReference type="EMBL" id="JAVREZ010000007">
    <property type="protein sequence ID" value="MDT0482748.1"/>
    <property type="molecule type" value="Genomic_DNA"/>
</dbReference>
<dbReference type="PANTHER" id="PTHR11487">
    <property type="entry name" value="THIOESTERASE"/>
    <property type="match status" value="1"/>
</dbReference>
<protein>
    <submittedName>
        <fullName evidence="4">Alpha/beta fold hydrolase</fullName>
    </submittedName>
</protein>
<dbReference type="PANTHER" id="PTHR11487:SF0">
    <property type="entry name" value="S-ACYL FATTY ACID SYNTHASE THIOESTERASE, MEDIUM CHAIN"/>
    <property type="match status" value="1"/>
</dbReference>